<proteinExistence type="predicted"/>
<dbReference type="InterPro" id="IPR035996">
    <property type="entry name" value="4pyrrol_Methylase_sf"/>
</dbReference>
<evidence type="ECO:0000313" key="2">
    <source>
        <dbReference type="Proteomes" id="UP000249248"/>
    </source>
</evidence>
<dbReference type="InterPro" id="IPR008189">
    <property type="entry name" value="rRNA_ssu_MeTfrase_I"/>
</dbReference>
<sequence length="235" mass="26235">MKGRLFVIPIPISVGPPENTLAQSTMDVAKDLRHFVVEKTKTARQFLRKIDRTFPIDDAFFYELNKHNNYEFTQTVLTHLENGINVGVMSEAGYPGIADPGNGVVQMAHKNGIKVIPLIGPSSLFLALATSGLNGQGFTFHGYLPKNESERTNSIKQLSQVIFRTGFAQIFIETPYRNQVMFDALLKHAAPELQLTVALDITGDKEYIVTKTVQDWKSKNLSFDKAPCVFILGKF</sequence>
<dbReference type="Proteomes" id="UP000249248">
    <property type="component" value="Unassembled WGS sequence"/>
</dbReference>
<dbReference type="Gene3D" id="3.40.1010.10">
    <property type="entry name" value="Cobalt-precorrin-4 Transmethylase, Domain 1"/>
    <property type="match status" value="1"/>
</dbReference>
<reference evidence="1 2" key="1">
    <citation type="submission" date="2018-06" db="EMBL/GenBank/DDBJ databases">
        <title>The draft genome sequence of Crocinitomix sp. SM1701.</title>
        <authorList>
            <person name="Zhang X."/>
        </authorList>
    </citation>
    <scope>NUCLEOTIDE SEQUENCE [LARGE SCALE GENOMIC DNA]</scope>
    <source>
        <strain evidence="1 2">SM1701</strain>
    </source>
</reference>
<keyword evidence="1" id="KW-0808">Transferase</keyword>
<name>A0A2W1N2W3_9FLAO</name>
<comment type="caution">
    <text evidence="1">The sequence shown here is derived from an EMBL/GenBank/DDBJ whole genome shotgun (WGS) entry which is preliminary data.</text>
</comment>
<dbReference type="AlphaFoldDB" id="A0A2W1N2W3"/>
<accession>A0A2W1N2W3</accession>
<keyword evidence="1" id="KW-0489">Methyltransferase</keyword>
<keyword evidence="2" id="KW-1185">Reference proteome</keyword>
<organism evidence="1 2">
    <name type="scientific">Putridiphycobacter roseus</name>
    <dbReference type="NCBI Taxonomy" id="2219161"/>
    <lineage>
        <taxon>Bacteria</taxon>
        <taxon>Pseudomonadati</taxon>
        <taxon>Bacteroidota</taxon>
        <taxon>Flavobacteriia</taxon>
        <taxon>Flavobacteriales</taxon>
        <taxon>Crocinitomicaceae</taxon>
        <taxon>Putridiphycobacter</taxon>
    </lineage>
</organism>
<dbReference type="InterPro" id="IPR014776">
    <property type="entry name" value="4pyrrole_Mease_sub2"/>
</dbReference>
<dbReference type="PIRSF" id="PIRSF005917">
    <property type="entry name" value="MTase_YraL"/>
    <property type="match status" value="1"/>
</dbReference>
<dbReference type="GO" id="GO:0008168">
    <property type="term" value="F:methyltransferase activity"/>
    <property type="evidence" value="ECO:0007669"/>
    <property type="project" value="UniProtKB-KW"/>
</dbReference>
<gene>
    <name evidence="1" type="ORF">DNU06_06255</name>
</gene>
<evidence type="ECO:0000313" key="1">
    <source>
        <dbReference type="EMBL" id="PZE18214.1"/>
    </source>
</evidence>
<dbReference type="SUPFAM" id="SSF53790">
    <property type="entry name" value="Tetrapyrrole methylase"/>
    <property type="match status" value="1"/>
</dbReference>
<dbReference type="Gene3D" id="3.30.950.10">
    <property type="entry name" value="Methyltransferase, Cobalt-precorrin-4 Transmethylase, Domain 2"/>
    <property type="match status" value="1"/>
</dbReference>
<dbReference type="RefSeq" id="WP_111062367.1">
    <property type="nucleotide sequence ID" value="NZ_JBHUCU010000002.1"/>
</dbReference>
<dbReference type="GO" id="GO:0032259">
    <property type="term" value="P:methylation"/>
    <property type="evidence" value="ECO:0007669"/>
    <property type="project" value="UniProtKB-KW"/>
</dbReference>
<dbReference type="CDD" id="cd11649">
    <property type="entry name" value="RsmI_like"/>
    <property type="match status" value="1"/>
</dbReference>
<dbReference type="OrthoDB" id="7061662at2"/>
<protein>
    <submittedName>
        <fullName evidence="1">SAM-dependent methyltransferase</fullName>
    </submittedName>
</protein>
<dbReference type="EMBL" id="QKSB01000002">
    <property type="protein sequence ID" value="PZE18214.1"/>
    <property type="molecule type" value="Genomic_DNA"/>
</dbReference>
<dbReference type="InterPro" id="IPR014777">
    <property type="entry name" value="4pyrrole_Mease_sub1"/>
</dbReference>
<dbReference type="PANTHER" id="PTHR46111:SF2">
    <property type="entry name" value="SAM-DEPENDENT METHYLTRANSFERASE"/>
    <property type="match status" value="1"/>
</dbReference>
<dbReference type="PANTHER" id="PTHR46111">
    <property type="entry name" value="RIBOSOMAL RNA SMALL SUBUNIT METHYLTRANSFERASE I"/>
    <property type="match status" value="1"/>
</dbReference>